<dbReference type="eggNOG" id="KOG3513">
    <property type="taxonomic scope" value="Eukaryota"/>
</dbReference>
<evidence type="ECO:0000256" key="2">
    <source>
        <dbReference type="ARBA" id="ARBA00022670"/>
    </source>
</evidence>
<protein>
    <recommendedName>
        <fullName evidence="4">Ubiquitin-like protease family profile domain-containing protein</fullName>
    </recommendedName>
</protein>
<dbReference type="GO" id="GO:0006508">
    <property type="term" value="P:proteolysis"/>
    <property type="evidence" value="ECO:0007669"/>
    <property type="project" value="UniProtKB-KW"/>
</dbReference>
<dbReference type="InterPro" id="IPR038765">
    <property type="entry name" value="Papain-like_cys_pep_sf"/>
</dbReference>
<sequence>MAAHWSNETVTVFTAVVYFKDEKNDLQHVSYAIISDDLSHDKGSVYSFNAAIIDDIKQKINFEKVHYWSDGAGSQFKNRYNLSCLLYHQRDFGSEATWSFFETAHGKGPCDGIGAKVKRVVWRSILQNKSVVTNAAEFYDAAKKLSKSINILFVSKKEVRDVVEQLEQRWASCKAIPGTHSLHFVAKRDDTTMITAKNSQFMQTDQCQEQTLIVIPPTCSANADHTCTAEYDQAFTTSNSTSSSITVEHGLPSHLAFKFNQYQSYSLPNHMAVLSSAIVKGQQSEHWFLLVALPLKHTIIALDSLAGYKAKPSAISAVHKWSLLTTNNDALDPQQWKFCSNSPQDIPQQGNSYDCGVFVCMYARSLVYDSDLVTQPDVPCIRRQMIVELHSQSLLPLESCIRQGSYYAVDYVSNYEARYHLNVSTSFAIIDGDGGEF</sequence>
<dbReference type="InterPro" id="IPR003653">
    <property type="entry name" value="Peptidase_C48_C"/>
</dbReference>
<evidence type="ECO:0000313" key="6">
    <source>
        <dbReference type="Proteomes" id="UP000001593"/>
    </source>
</evidence>
<evidence type="ECO:0000313" key="5">
    <source>
        <dbReference type="EMBL" id="EDO45444.1"/>
    </source>
</evidence>
<dbReference type="HOGENOM" id="CLU_627479_0_0_1"/>
<reference evidence="5 6" key="1">
    <citation type="journal article" date="2007" name="Science">
        <title>Sea anemone genome reveals ancestral eumetazoan gene repertoire and genomic organization.</title>
        <authorList>
            <person name="Putnam N.H."/>
            <person name="Srivastava M."/>
            <person name="Hellsten U."/>
            <person name="Dirks B."/>
            <person name="Chapman J."/>
            <person name="Salamov A."/>
            <person name="Terry A."/>
            <person name="Shapiro H."/>
            <person name="Lindquist E."/>
            <person name="Kapitonov V.V."/>
            <person name="Jurka J."/>
            <person name="Genikhovich G."/>
            <person name="Grigoriev I.V."/>
            <person name="Lucas S.M."/>
            <person name="Steele R.E."/>
            <person name="Finnerty J.R."/>
            <person name="Technau U."/>
            <person name="Martindale M.Q."/>
            <person name="Rokhsar D.S."/>
        </authorList>
    </citation>
    <scope>NUCLEOTIDE SEQUENCE [LARGE SCALE GENOMIC DNA]</scope>
    <source>
        <strain evidence="6">CH2 X CH6</strain>
    </source>
</reference>
<evidence type="ECO:0000256" key="3">
    <source>
        <dbReference type="ARBA" id="ARBA00022801"/>
    </source>
</evidence>
<evidence type="ECO:0000259" key="4">
    <source>
        <dbReference type="PROSITE" id="PS50600"/>
    </source>
</evidence>
<keyword evidence="2" id="KW-0645">Protease</keyword>
<dbReference type="Gene3D" id="3.40.395.10">
    <property type="entry name" value="Adenoviral Proteinase, Chain A"/>
    <property type="match status" value="1"/>
</dbReference>
<keyword evidence="6" id="KW-1185">Reference proteome</keyword>
<evidence type="ECO:0000256" key="1">
    <source>
        <dbReference type="ARBA" id="ARBA00005234"/>
    </source>
</evidence>
<dbReference type="EMBL" id="DS469535">
    <property type="protein sequence ID" value="EDO45444.1"/>
    <property type="molecule type" value="Genomic_DNA"/>
</dbReference>
<gene>
    <name evidence="5" type="ORF">NEMVEDRAFT_v1g201526</name>
</gene>
<dbReference type="PhylomeDB" id="A7RSN4"/>
<dbReference type="Pfam" id="PF02902">
    <property type="entry name" value="Peptidase_C48"/>
    <property type="match status" value="1"/>
</dbReference>
<dbReference type="AlphaFoldDB" id="A7RSN4"/>
<accession>A7RSN4</accession>
<dbReference type="Proteomes" id="UP000001593">
    <property type="component" value="Unassembled WGS sequence"/>
</dbReference>
<dbReference type="InParanoid" id="A7RSN4"/>
<dbReference type="STRING" id="45351.A7RSN4"/>
<dbReference type="GO" id="GO:0008234">
    <property type="term" value="F:cysteine-type peptidase activity"/>
    <property type="evidence" value="ECO:0007669"/>
    <property type="project" value="InterPro"/>
</dbReference>
<proteinExistence type="inferred from homology"/>
<dbReference type="PROSITE" id="PS50600">
    <property type="entry name" value="ULP_PROTEASE"/>
    <property type="match status" value="1"/>
</dbReference>
<dbReference type="PANTHER" id="PTHR46601:SF1">
    <property type="entry name" value="ADF-H DOMAIN-CONTAINING PROTEIN"/>
    <property type="match status" value="1"/>
</dbReference>
<name>A7RSN4_NEMVE</name>
<organism evidence="5 6">
    <name type="scientific">Nematostella vectensis</name>
    <name type="common">Starlet sea anemone</name>
    <dbReference type="NCBI Taxonomy" id="45351"/>
    <lineage>
        <taxon>Eukaryota</taxon>
        <taxon>Metazoa</taxon>
        <taxon>Cnidaria</taxon>
        <taxon>Anthozoa</taxon>
        <taxon>Hexacorallia</taxon>
        <taxon>Actiniaria</taxon>
        <taxon>Edwardsiidae</taxon>
        <taxon>Nematostella</taxon>
    </lineage>
</organism>
<feature type="domain" description="Ubiquitin-like protease family profile" evidence="4">
    <location>
        <begin position="1"/>
        <end position="366"/>
    </location>
</feature>
<dbReference type="SUPFAM" id="SSF54001">
    <property type="entry name" value="Cysteine proteinases"/>
    <property type="match status" value="1"/>
</dbReference>
<comment type="similarity">
    <text evidence="1">Belongs to the peptidase C48 family.</text>
</comment>
<dbReference type="PANTHER" id="PTHR46601">
    <property type="entry name" value="ULP_PROTEASE DOMAIN-CONTAINING PROTEIN"/>
    <property type="match status" value="1"/>
</dbReference>
<keyword evidence="3" id="KW-0378">Hydrolase</keyword>